<name>A0A327NPU5_9BACT</name>
<dbReference type="RefSeq" id="WP_111346708.1">
    <property type="nucleotide sequence ID" value="NZ_QLII01000001.1"/>
</dbReference>
<protein>
    <submittedName>
        <fullName evidence="1">Uncharacterized protein</fullName>
    </submittedName>
</protein>
<sequence length="156" mass="17187">MTPTDTLTDAIQRLEQLLESRKTGLDQQPAARQADGQSVDNLSAQQMRQQFANELVPLIESVPNRPPSTADTWTHRGYMIGIDTFRDLYFTFRNCEAVQICFGLDNTLEEGGQLHLVFRGVGDTTIDSLFTTGSWLGNDGGPVDPPKGVPCAKNQC</sequence>
<accession>A0A327NPU5</accession>
<gene>
    <name evidence="1" type="ORF">HMF3257_25970</name>
</gene>
<proteinExistence type="predicted"/>
<comment type="caution">
    <text evidence="1">The sequence shown here is derived from an EMBL/GenBank/DDBJ whole genome shotgun (WGS) entry which is preliminary data.</text>
</comment>
<evidence type="ECO:0000313" key="2">
    <source>
        <dbReference type="Proteomes" id="UP000249016"/>
    </source>
</evidence>
<dbReference type="Proteomes" id="UP000249016">
    <property type="component" value="Unassembled WGS sequence"/>
</dbReference>
<dbReference type="AlphaFoldDB" id="A0A327NPU5"/>
<dbReference type="EMBL" id="QLII01000001">
    <property type="protein sequence ID" value="RAI76755.1"/>
    <property type="molecule type" value="Genomic_DNA"/>
</dbReference>
<reference evidence="1 2" key="1">
    <citation type="submission" date="2018-06" db="EMBL/GenBank/DDBJ databases">
        <title>Spirosoma sp. HMF3257 Genome sequencing and assembly.</title>
        <authorList>
            <person name="Kang H."/>
            <person name="Cha I."/>
            <person name="Kim H."/>
            <person name="Kang J."/>
            <person name="Joh K."/>
        </authorList>
    </citation>
    <scope>NUCLEOTIDE SEQUENCE [LARGE SCALE GENOMIC DNA]</scope>
    <source>
        <strain evidence="1 2">HMF3257</strain>
    </source>
</reference>
<evidence type="ECO:0000313" key="1">
    <source>
        <dbReference type="EMBL" id="RAI76755.1"/>
    </source>
</evidence>
<keyword evidence="2" id="KW-1185">Reference proteome</keyword>
<organism evidence="1 2">
    <name type="scientific">Spirosoma telluris</name>
    <dbReference type="NCBI Taxonomy" id="2183553"/>
    <lineage>
        <taxon>Bacteria</taxon>
        <taxon>Pseudomonadati</taxon>
        <taxon>Bacteroidota</taxon>
        <taxon>Cytophagia</taxon>
        <taxon>Cytophagales</taxon>
        <taxon>Cytophagaceae</taxon>
        <taxon>Spirosoma</taxon>
    </lineage>
</organism>